<dbReference type="InterPro" id="IPR032677">
    <property type="entry name" value="GTP_cyclohydro_II"/>
</dbReference>
<dbReference type="STRING" id="1212489.Ldro_2924"/>
<organism evidence="14 15">
    <name type="scientific">Legionella drozanskii LLAP-1</name>
    <dbReference type="NCBI Taxonomy" id="1212489"/>
    <lineage>
        <taxon>Bacteria</taxon>
        <taxon>Pseudomonadati</taxon>
        <taxon>Pseudomonadota</taxon>
        <taxon>Gammaproteobacteria</taxon>
        <taxon>Legionellales</taxon>
        <taxon>Legionellaceae</taxon>
        <taxon>Legionella</taxon>
    </lineage>
</organism>
<dbReference type="Gene3D" id="3.40.50.10990">
    <property type="entry name" value="GTP cyclohydrolase II"/>
    <property type="match status" value="1"/>
</dbReference>
<comment type="similarity">
    <text evidence="11">Belongs to the GTP cyclohydrolase II family.</text>
</comment>
<dbReference type="GO" id="GO:0003935">
    <property type="term" value="F:GTP cyclohydrolase II activity"/>
    <property type="evidence" value="ECO:0007669"/>
    <property type="project" value="UniProtKB-UniRule"/>
</dbReference>
<dbReference type="EMBL" id="LNXY01000031">
    <property type="protein sequence ID" value="KTC84760.1"/>
    <property type="molecule type" value="Genomic_DNA"/>
</dbReference>
<evidence type="ECO:0000256" key="8">
    <source>
        <dbReference type="ARBA" id="ARBA00023134"/>
    </source>
</evidence>
<keyword evidence="3 11" id="KW-0686">Riboflavin biosynthesis</keyword>
<feature type="binding site" evidence="11">
    <location>
        <begin position="96"/>
        <end position="98"/>
    </location>
    <ligand>
        <name>GTP</name>
        <dbReference type="ChEBI" id="CHEBI:37565"/>
    </ligand>
</feature>
<dbReference type="PATRIC" id="fig|1212489.4.peg.3083"/>
<dbReference type="InterPro" id="IPR002734">
    <property type="entry name" value="RibDG_C"/>
</dbReference>
<evidence type="ECO:0000256" key="3">
    <source>
        <dbReference type="ARBA" id="ARBA00022619"/>
    </source>
</evidence>
<dbReference type="GO" id="GO:0008703">
    <property type="term" value="F:5-amino-6-(5-phosphoribosylamino)uracil reductase activity"/>
    <property type="evidence" value="ECO:0007669"/>
    <property type="project" value="InterPro"/>
</dbReference>
<feature type="binding site" evidence="11">
    <location>
        <begin position="53"/>
        <end position="57"/>
    </location>
    <ligand>
        <name>GTP</name>
        <dbReference type="ChEBI" id="CHEBI:37565"/>
    </ligand>
</feature>
<evidence type="ECO:0000256" key="10">
    <source>
        <dbReference type="ARBA" id="ARBA00049295"/>
    </source>
</evidence>
<dbReference type="NCBIfam" id="TIGR00227">
    <property type="entry name" value="ribD_Cterm"/>
    <property type="match status" value="1"/>
</dbReference>
<dbReference type="GO" id="GO:0009231">
    <property type="term" value="P:riboflavin biosynthetic process"/>
    <property type="evidence" value="ECO:0007669"/>
    <property type="project" value="UniProtKB-UniRule"/>
</dbReference>
<keyword evidence="5 11" id="KW-0547">Nucleotide-binding</keyword>
<dbReference type="FunFam" id="3.40.50.10990:FF:000001">
    <property type="entry name" value="Riboflavin biosynthesis protein RibBA"/>
    <property type="match status" value="1"/>
</dbReference>
<evidence type="ECO:0000256" key="7">
    <source>
        <dbReference type="ARBA" id="ARBA00022833"/>
    </source>
</evidence>
<evidence type="ECO:0000256" key="11">
    <source>
        <dbReference type="HAMAP-Rule" id="MF_00179"/>
    </source>
</evidence>
<dbReference type="Pfam" id="PF00925">
    <property type="entry name" value="GTP_cyclohydro2"/>
    <property type="match status" value="1"/>
</dbReference>
<dbReference type="GO" id="GO:0008270">
    <property type="term" value="F:zinc ion binding"/>
    <property type="evidence" value="ECO:0007669"/>
    <property type="project" value="UniProtKB-UniRule"/>
</dbReference>
<evidence type="ECO:0000256" key="2">
    <source>
        <dbReference type="ARBA" id="ARBA00005520"/>
    </source>
</evidence>
<sequence length="432" mass="48473">MENLLIIKKEVSASIPSKYGSFELSLFTTNRDNKEHLLLTYGAVHNTDDILVRIHSECMTGDILGSLRCDCGEQLQLSMSQIANEGRGIIIYLRQEGRGIGLIDKLRTYNLQDQGKDTVDANLALGHEDDARSYEVAAHILNELQIKSLRLLTNNPKKIEALNQYHFNVISRVPIKGIIHSHNAFYLLTKKQKMAHFFEEEELKELHEKCSTSVKNRPMVTLAYAQSLDGSISCHRKKRLMLSSQESLVLTHKLRSENDAILVGVGTVISDDPLLTVRHYQGKNPQVVILDSTLRIPLTARVLKNSSPPIIFTTERADREKLKLLTEMNAKIVLVDSICDGQVDLNKALEELLSIGIKTVMVEGGRTIITNFINENLVDKVIITVAPIFVGGISVLSKEIKENFGFPQLKNVLQYKLGNDIIIRADIERNLS</sequence>
<dbReference type="SUPFAM" id="SSF53597">
    <property type="entry name" value="Dihydrofolate reductase-like"/>
    <property type="match status" value="1"/>
</dbReference>
<feature type="domain" description="GTP cyclohydrolase II" evidence="12">
    <location>
        <begin position="10"/>
        <end position="174"/>
    </location>
</feature>
<dbReference type="Gene3D" id="3.40.430.10">
    <property type="entry name" value="Dihydrofolate Reductase, subunit A"/>
    <property type="match status" value="1"/>
</dbReference>
<keyword evidence="15" id="KW-1185">Reference proteome</keyword>
<dbReference type="InterPro" id="IPR024072">
    <property type="entry name" value="DHFR-like_dom_sf"/>
</dbReference>
<keyword evidence="4 11" id="KW-0479">Metal-binding</keyword>
<dbReference type="GO" id="GO:0005525">
    <property type="term" value="F:GTP binding"/>
    <property type="evidence" value="ECO:0007669"/>
    <property type="project" value="UniProtKB-KW"/>
</dbReference>
<dbReference type="PANTHER" id="PTHR21327:SF18">
    <property type="entry name" value="3,4-DIHYDROXY-2-BUTANONE 4-PHOSPHATE SYNTHASE"/>
    <property type="match status" value="1"/>
</dbReference>
<dbReference type="OrthoDB" id="9793111at2"/>
<dbReference type="GO" id="GO:0005829">
    <property type="term" value="C:cytosol"/>
    <property type="evidence" value="ECO:0007669"/>
    <property type="project" value="TreeGrafter"/>
</dbReference>
<feature type="binding site" evidence="11">
    <location>
        <position position="158"/>
    </location>
    <ligand>
        <name>GTP</name>
        <dbReference type="ChEBI" id="CHEBI:37565"/>
    </ligand>
</feature>
<dbReference type="InterPro" id="IPR011549">
    <property type="entry name" value="RibD_C"/>
</dbReference>
<evidence type="ECO:0000313" key="14">
    <source>
        <dbReference type="EMBL" id="KTC84760.1"/>
    </source>
</evidence>
<evidence type="ECO:0000259" key="12">
    <source>
        <dbReference type="Pfam" id="PF00925"/>
    </source>
</evidence>
<feature type="binding site" evidence="11">
    <location>
        <position position="74"/>
    </location>
    <ligand>
        <name>GTP</name>
        <dbReference type="ChEBI" id="CHEBI:37565"/>
    </ligand>
</feature>
<feature type="binding site" evidence="11">
    <location>
        <position position="71"/>
    </location>
    <ligand>
        <name>Zn(2+)</name>
        <dbReference type="ChEBI" id="CHEBI:29105"/>
        <note>catalytic</note>
    </ligand>
</feature>
<feature type="binding site" evidence="11">
    <location>
        <position position="118"/>
    </location>
    <ligand>
        <name>GTP</name>
        <dbReference type="ChEBI" id="CHEBI:37565"/>
    </ligand>
</feature>
<accession>A0A0W0SN36</accession>
<feature type="active site" description="Proton acceptor" evidence="11">
    <location>
        <position position="130"/>
    </location>
</feature>
<dbReference type="CDD" id="cd00641">
    <property type="entry name" value="GTP_cyclohydro2"/>
    <property type="match status" value="1"/>
</dbReference>
<dbReference type="GO" id="GO:0050661">
    <property type="term" value="F:NADP binding"/>
    <property type="evidence" value="ECO:0007669"/>
    <property type="project" value="InterPro"/>
</dbReference>
<dbReference type="PANTHER" id="PTHR21327">
    <property type="entry name" value="GTP CYCLOHYDROLASE II-RELATED"/>
    <property type="match status" value="1"/>
</dbReference>
<dbReference type="SUPFAM" id="SSF142695">
    <property type="entry name" value="RibA-like"/>
    <property type="match status" value="1"/>
</dbReference>
<keyword evidence="7 11" id="KW-0862">Zinc</keyword>
<comment type="caution">
    <text evidence="14">The sequence shown here is derived from an EMBL/GenBank/DDBJ whole genome shotgun (WGS) entry which is preliminary data.</text>
</comment>
<gene>
    <name evidence="14" type="primary">ribA_2</name>
    <name evidence="11" type="synonym">ribA</name>
    <name evidence="14" type="ORF">Ldro_2924</name>
</gene>
<dbReference type="Pfam" id="PF01872">
    <property type="entry name" value="RibD_C"/>
    <property type="match status" value="1"/>
</dbReference>
<evidence type="ECO:0000256" key="6">
    <source>
        <dbReference type="ARBA" id="ARBA00022801"/>
    </source>
</evidence>
<dbReference type="RefSeq" id="WP_058497181.1">
    <property type="nucleotide sequence ID" value="NZ_CAAAIU010000004.1"/>
</dbReference>
<dbReference type="UniPathway" id="UPA00275">
    <property type="reaction ID" value="UER00400"/>
</dbReference>
<feature type="binding site" evidence="11">
    <location>
        <position position="58"/>
    </location>
    <ligand>
        <name>Zn(2+)</name>
        <dbReference type="ChEBI" id="CHEBI:29105"/>
        <note>catalytic</note>
    </ligand>
</feature>
<feature type="binding site" evidence="11">
    <location>
        <position position="153"/>
    </location>
    <ligand>
        <name>GTP</name>
        <dbReference type="ChEBI" id="CHEBI:37565"/>
    </ligand>
</feature>
<dbReference type="NCBIfam" id="NF001591">
    <property type="entry name" value="PRK00393.1"/>
    <property type="match status" value="1"/>
</dbReference>
<comment type="catalytic activity">
    <reaction evidence="10 11">
        <text>GTP + 4 H2O = 2,5-diamino-6-hydroxy-4-(5-phosphoribosylamino)-pyrimidine + formate + 2 phosphate + 3 H(+)</text>
        <dbReference type="Rhea" id="RHEA:23704"/>
        <dbReference type="ChEBI" id="CHEBI:15377"/>
        <dbReference type="ChEBI" id="CHEBI:15378"/>
        <dbReference type="ChEBI" id="CHEBI:15740"/>
        <dbReference type="ChEBI" id="CHEBI:37565"/>
        <dbReference type="ChEBI" id="CHEBI:43474"/>
        <dbReference type="ChEBI" id="CHEBI:58614"/>
        <dbReference type="EC" id="3.5.4.25"/>
    </reaction>
</comment>
<evidence type="ECO:0000256" key="4">
    <source>
        <dbReference type="ARBA" id="ARBA00022723"/>
    </source>
</evidence>
<proteinExistence type="inferred from homology"/>
<dbReference type="EC" id="3.5.4.25" evidence="11"/>
<name>A0A0W0SN36_9GAMM</name>
<evidence type="ECO:0000256" key="9">
    <source>
        <dbReference type="ARBA" id="ARBA00043932"/>
    </source>
</evidence>
<feature type="active site" description="Nucleophile" evidence="11">
    <location>
        <position position="132"/>
    </location>
</feature>
<evidence type="ECO:0000256" key="1">
    <source>
        <dbReference type="ARBA" id="ARBA00004853"/>
    </source>
</evidence>
<dbReference type="Proteomes" id="UP000054736">
    <property type="component" value="Unassembled WGS sequence"/>
</dbReference>
<keyword evidence="6 11" id="KW-0378">Hydrolase</keyword>
<dbReference type="InterPro" id="IPR000926">
    <property type="entry name" value="RibA"/>
</dbReference>
<evidence type="ECO:0000256" key="5">
    <source>
        <dbReference type="ARBA" id="ARBA00022741"/>
    </source>
</evidence>
<evidence type="ECO:0000259" key="13">
    <source>
        <dbReference type="Pfam" id="PF01872"/>
    </source>
</evidence>
<reference evidence="14 15" key="1">
    <citation type="submission" date="2015-11" db="EMBL/GenBank/DDBJ databases">
        <title>Genomic analysis of 38 Legionella species identifies large and diverse effector repertoires.</title>
        <authorList>
            <person name="Burstein D."/>
            <person name="Amaro F."/>
            <person name="Zusman T."/>
            <person name="Lifshitz Z."/>
            <person name="Cohen O."/>
            <person name="Gilbert J.A."/>
            <person name="Pupko T."/>
            <person name="Shuman H.A."/>
            <person name="Segal G."/>
        </authorList>
    </citation>
    <scope>NUCLEOTIDE SEQUENCE [LARGE SCALE GENOMIC DNA]</scope>
    <source>
        <strain evidence="14 15">ATCC 700990</strain>
    </source>
</reference>
<keyword evidence="8 11" id="KW-0342">GTP-binding</keyword>
<comment type="function">
    <text evidence="9 11">Catalyzes the conversion of GTP to 2,5-diamino-6-ribosylamino-4(3H)-pyrimidinone 5'-phosphate (DARP), formate and pyrophosphate.</text>
</comment>
<protein>
    <recommendedName>
        <fullName evidence="11">GTP cyclohydrolase-2</fullName>
        <ecNumber evidence="11">3.5.4.25</ecNumber>
    </recommendedName>
    <alternativeName>
        <fullName evidence="11">GTP cyclohydrolase II</fullName>
    </alternativeName>
</protein>
<dbReference type="AlphaFoldDB" id="A0A0W0SN36"/>
<dbReference type="HAMAP" id="MF_00179">
    <property type="entry name" value="RibA"/>
    <property type="match status" value="1"/>
</dbReference>
<comment type="cofactor">
    <cofactor evidence="11">
        <name>Zn(2+)</name>
        <dbReference type="ChEBI" id="CHEBI:29105"/>
    </cofactor>
    <text evidence="11">Binds 1 zinc ion per subunit.</text>
</comment>
<feature type="binding site" evidence="11">
    <location>
        <position position="69"/>
    </location>
    <ligand>
        <name>Zn(2+)</name>
        <dbReference type="ChEBI" id="CHEBI:29105"/>
        <note>catalytic</note>
    </ligand>
</feature>
<evidence type="ECO:0000313" key="15">
    <source>
        <dbReference type="Proteomes" id="UP000054736"/>
    </source>
</evidence>
<dbReference type="InterPro" id="IPR036144">
    <property type="entry name" value="RibA-like_sf"/>
</dbReference>
<comment type="pathway">
    <text evidence="1 11">Cofactor biosynthesis; riboflavin biosynthesis; 5-amino-6-(D-ribitylamino)uracil from GTP: step 1/4.</text>
</comment>
<feature type="domain" description="Bacterial bifunctional deaminase-reductase C-terminal" evidence="13">
    <location>
        <begin position="218"/>
        <end position="422"/>
    </location>
</feature>
<dbReference type="NCBIfam" id="TIGR00505">
    <property type="entry name" value="ribA"/>
    <property type="match status" value="1"/>
</dbReference>
<comment type="similarity">
    <text evidence="2">In the N-terminal section; belongs to the DHBP synthase family.</text>
</comment>